<dbReference type="RefSeq" id="WP_121345874.1">
    <property type="nucleotide sequence ID" value="NZ_RBLG01000002.1"/>
</dbReference>
<comment type="similarity">
    <text evidence="1">Belongs to the type-I restriction system S methylase family.</text>
</comment>
<evidence type="ECO:0000256" key="2">
    <source>
        <dbReference type="ARBA" id="ARBA00022747"/>
    </source>
</evidence>
<protein>
    <submittedName>
        <fullName evidence="5">Type I restriction enzyme S subunit</fullName>
    </submittedName>
</protein>
<reference evidence="5 6" key="1">
    <citation type="submission" date="2018-10" db="EMBL/GenBank/DDBJ databases">
        <title>Genomic Encyclopedia of Archaeal and Bacterial Type Strains, Phase II (KMG-II): from individual species to whole genera.</title>
        <authorList>
            <person name="Goeker M."/>
        </authorList>
    </citation>
    <scope>NUCLEOTIDE SEQUENCE [LARGE SCALE GENOMIC DNA]</scope>
    <source>
        <strain evidence="5 6">DSM 19839</strain>
    </source>
</reference>
<proteinExistence type="inferred from homology"/>
<evidence type="ECO:0000256" key="1">
    <source>
        <dbReference type="ARBA" id="ARBA00010923"/>
    </source>
</evidence>
<evidence type="ECO:0000313" key="5">
    <source>
        <dbReference type="EMBL" id="RKS53800.1"/>
    </source>
</evidence>
<dbReference type="InterPro" id="IPR052021">
    <property type="entry name" value="Type-I_RS_S_subunit"/>
</dbReference>
<dbReference type="PANTHER" id="PTHR30408">
    <property type="entry name" value="TYPE-1 RESTRICTION ENZYME ECOKI SPECIFICITY PROTEIN"/>
    <property type="match status" value="1"/>
</dbReference>
<dbReference type="Proteomes" id="UP000276282">
    <property type="component" value="Unassembled WGS sequence"/>
</dbReference>
<organism evidence="5 6">
    <name type="scientific">Gillisia mitskevichiae</name>
    <dbReference type="NCBI Taxonomy" id="270921"/>
    <lineage>
        <taxon>Bacteria</taxon>
        <taxon>Pseudomonadati</taxon>
        <taxon>Bacteroidota</taxon>
        <taxon>Flavobacteriia</taxon>
        <taxon>Flavobacteriales</taxon>
        <taxon>Flavobacteriaceae</taxon>
        <taxon>Gillisia</taxon>
    </lineage>
</organism>
<keyword evidence="6" id="KW-1185">Reference proteome</keyword>
<keyword evidence="2" id="KW-0680">Restriction system</keyword>
<accession>A0A495PVJ4</accession>
<evidence type="ECO:0000313" key="6">
    <source>
        <dbReference type="Proteomes" id="UP000276282"/>
    </source>
</evidence>
<evidence type="ECO:0000259" key="4">
    <source>
        <dbReference type="Pfam" id="PF01420"/>
    </source>
</evidence>
<dbReference type="InterPro" id="IPR000055">
    <property type="entry name" value="Restrct_endonuc_typeI_TRD"/>
</dbReference>
<dbReference type="GO" id="GO:0009307">
    <property type="term" value="P:DNA restriction-modification system"/>
    <property type="evidence" value="ECO:0007669"/>
    <property type="project" value="UniProtKB-KW"/>
</dbReference>
<dbReference type="Gene3D" id="1.10.287.1120">
    <property type="entry name" value="Bipartite methylase S protein"/>
    <property type="match status" value="1"/>
</dbReference>
<dbReference type="SUPFAM" id="SSF116734">
    <property type="entry name" value="DNA methylase specificity domain"/>
    <property type="match status" value="2"/>
</dbReference>
<feature type="domain" description="Type I restriction modification DNA specificity" evidence="4">
    <location>
        <begin position="34"/>
        <end position="210"/>
    </location>
</feature>
<gene>
    <name evidence="5" type="ORF">BC962_2057</name>
</gene>
<dbReference type="Gene3D" id="3.90.220.20">
    <property type="entry name" value="DNA methylase specificity domains"/>
    <property type="match status" value="2"/>
</dbReference>
<dbReference type="GO" id="GO:0003677">
    <property type="term" value="F:DNA binding"/>
    <property type="evidence" value="ECO:0007669"/>
    <property type="project" value="UniProtKB-KW"/>
</dbReference>
<dbReference type="EMBL" id="RBLG01000002">
    <property type="protein sequence ID" value="RKS53800.1"/>
    <property type="molecule type" value="Genomic_DNA"/>
</dbReference>
<name>A0A495PVJ4_9FLAO</name>
<sequence length="424" mass="47883">MNTALTHIEIEKQQARPEFGRRVPALRFKGYEGKWNFFKLEEIVNKKISYGIVQAGVHIDGGMPYIKSKDINGPIKLDTLERTSDEIAKKYIRSEVTPGDIIFSLRGNIGISQILPDSIKVANLTQGTARISVSKNFANYFIYQSLHTLPVIKRILCVSKGSTFQEISLADLRNVKIVSPNLPEQQKIASFLSAVDEKIQQLTKKKALLERYKKGVMQQLFSGQLRFKDENGNPYPDWKPRKMSEVLFEHKLNSTGNEEVFSVSVHKGLVNQVEHLGRVFAAKNTDNYNLVQPGDIVYTKSPTGSFPLGIIKQSKVDENVIVSPLYGIFTPETEGLGYIFNVFFESPINVKNYLASIIQKGAKNTINITNTTFLSKKMKLPVSKKEQNRIGDFLKEIDGKISKTNNQITQTQTFKKGLLQQMFI</sequence>
<comment type="caution">
    <text evidence="5">The sequence shown here is derived from an EMBL/GenBank/DDBJ whole genome shotgun (WGS) entry which is preliminary data.</text>
</comment>
<dbReference type="PANTHER" id="PTHR30408:SF12">
    <property type="entry name" value="TYPE I RESTRICTION ENZYME MJAVIII SPECIFICITY SUBUNIT"/>
    <property type="match status" value="1"/>
</dbReference>
<keyword evidence="3" id="KW-0238">DNA-binding</keyword>
<dbReference type="CDD" id="cd17256">
    <property type="entry name" value="RMtype1_S_EcoJA65PI-TRD1-CR1_like"/>
    <property type="match status" value="1"/>
</dbReference>
<evidence type="ECO:0000256" key="3">
    <source>
        <dbReference type="ARBA" id="ARBA00023125"/>
    </source>
</evidence>
<dbReference type="OrthoDB" id="667970at2"/>
<dbReference type="InterPro" id="IPR044946">
    <property type="entry name" value="Restrct_endonuc_typeI_TRD_sf"/>
</dbReference>
<dbReference type="Pfam" id="PF01420">
    <property type="entry name" value="Methylase_S"/>
    <property type="match status" value="1"/>
</dbReference>
<dbReference type="AlphaFoldDB" id="A0A495PVJ4"/>